<accession>A0AAN7VQQ9</accession>
<sequence>MEITLITISKQCADIINKCTVELDENVLIIGELYDKIYDIYPSLDVEDYTLYWWYSKDRFHKVCDYITYFAAMKLMVERILLLVLHDSDEYCEDNEIYLKELDVTDLKEARRTETDPYDVVAKDSMEGLDVGPPLTLRTDPDILNHALRNFPEPKYYISDLMYRMNSAECIKKGWAKQKNVLTLLGDETIERTPPKGQDPKKKK</sequence>
<dbReference type="EMBL" id="JAVRBK010000002">
    <property type="protein sequence ID" value="KAK5648663.1"/>
    <property type="molecule type" value="Genomic_DNA"/>
</dbReference>
<name>A0AAN7VQQ9_9COLE</name>
<protein>
    <submittedName>
        <fullName evidence="1">Uncharacterized protein</fullName>
    </submittedName>
</protein>
<dbReference type="Proteomes" id="UP001329430">
    <property type="component" value="Chromosome 2"/>
</dbReference>
<keyword evidence="2" id="KW-1185">Reference proteome</keyword>
<comment type="caution">
    <text evidence="1">The sequence shown here is derived from an EMBL/GenBank/DDBJ whole genome shotgun (WGS) entry which is preliminary data.</text>
</comment>
<reference evidence="1 2" key="1">
    <citation type="journal article" date="2024" name="Insects">
        <title>An Improved Chromosome-Level Genome Assembly of the Firefly Pyrocoelia pectoralis.</title>
        <authorList>
            <person name="Fu X."/>
            <person name="Meyer-Rochow V.B."/>
            <person name="Ballantyne L."/>
            <person name="Zhu X."/>
        </authorList>
    </citation>
    <scope>NUCLEOTIDE SEQUENCE [LARGE SCALE GENOMIC DNA]</scope>
    <source>
        <strain evidence="1">XCY_ONT2</strain>
    </source>
</reference>
<proteinExistence type="predicted"/>
<evidence type="ECO:0000313" key="1">
    <source>
        <dbReference type="EMBL" id="KAK5648663.1"/>
    </source>
</evidence>
<evidence type="ECO:0000313" key="2">
    <source>
        <dbReference type="Proteomes" id="UP001329430"/>
    </source>
</evidence>
<organism evidence="1 2">
    <name type="scientific">Pyrocoelia pectoralis</name>
    <dbReference type="NCBI Taxonomy" id="417401"/>
    <lineage>
        <taxon>Eukaryota</taxon>
        <taxon>Metazoa</taxon>
        <taxon>Ecdysozoa</taxon>
        <taxon>Arthropoda</taxon>
        <taxon>Hexapoda</taxon>
        <taxon>Insecta</taxon>
        <taxon>Pterygota</taxon>
        <taxon>Neoptera</taxon>
        <taxon>Endopterygota</taxon>
        <taxon>Coleoptera</taxon>
        <taxon>Polyphaga</taxon>
        <taxon>Elateriformia</taxon>
        <taxon>Elateroidea</taxon>
        <taxon>Lampyridae</taxon>
        <taxon>Lampyrinae</taxon>
        <taxon>Pyrocoelia</taxon>
    </lineage>
</organism>
<gene>
    <name evidence="1" type="ORF">RI129_003555</name>
</gene>
<dbReference type="AlphaFoldDB" id="A0AAN7VQQ9"/>